<reference evidence="1 2" key="1">
    <citation type="submission" date="2016-12" db="EMBL/GenBank/DDBJ databases">
        <title>Thioflexothrix psekupsii D3 genome sequencing and assembly.</title>
        <authorList>
            <person name="Fomenkov A."/>
            <person name="Vincze T."/>
            <person name="Grabovich M."/>
            <person name="Anton B.P."/>
            <person name="Dubinina G."/>
            <person name="Orlova M."/>
            <person name="Belousova E."/>
            <person name="Roberts R.J."/>
        </authorList>
    </citation>
    <scope>NUCLEOTIDE SEQUENCE [LARGE SCALE GENOMIC DNA]</scope>
    <source>
        <strain evidence="1">D3</strain>
    </source>
</reference>
<accession>A0A251XAR0</accession>
<evidence type="ECO:0000313" key="2">
    <source>
        <dbReference type="Proteomes" id="UP000194798"/>
    </source>
</evidence>
<protein>
    <submittedName>
        <fullName evidence="1">Uncharacterized protein</fullName>
    </submittedName>
</protein>
<proteinExistence type="predicted"/>
<dbReference type="EMBL" id="MSLT01000006">
    <property type="protein sequence ID" value="OUD15511.1"/>
    <property type="molecule type" value="Genomic_DNA"/>
</dbReference>
<comment type="caution">
    <text evidence="1">The sequence shown here is derived from an EMBL/GenBank/DDBJ whole genome shotgun (WGS) entry which is preliminary data.</text>
</comment>
<dbReference type="Proteomes" id="UP000194798">
    <property type="component" value="Unassembled WGS sequence"/>
</dbReference>
<organism evidence="1 2">
    <name type="scientific">Thioflexithrix psekupsensis</name>
    <dbReference type="NCBI Taxonomy" id="1570016"/>
    <lineage>
        <taxon>Bacteria</taxon>
        <taxon>Pseudomonadati</taxon>
        <taxon>Pseudomonadota</taxon>
        <taxon>Gammaproteobacteria</taxon>
        <taxon>Thiotrichales</taxon>
        <taxon>Thioflexithrix</taxon>
    </lineage>
</organism>
<dbReference type="RefSeq" id="WP_086487107.1">
    <property type="nucleotide sequence ID" value="NZ_MSLT01000006.1"/>
</dbReference>
<gene>
    <name evidence="1" type="ORF">TPSD3_03035</name>
</gene>
<dbReference type="OrthoDB" id="2085273at2"/>
<keyword evidence="2" id="KW-1185">Reference proteome</keyword>
<evidence type="ECO:0000313" key="1">
    <source>
        <dbReference type="EMBL" id="OUD15511.1"/>
    </source>
</evidence>
<sequence>MVIYNRFLWVEDFGRGDPNATMNVKAVIKAVFGGVIGEELNTLDIDDKYDAVDELAEHTKGNISLVLDFTKAIKFIRNPDELARIDYIILDIDLELGEFGLLEDHARILSFYENKDELQQKAGYQLYLELVMNLRFPKDRILFCSNHVREFKSIKDAIKEAKIPLSDDSIYTKAPEDRVNIHAWIEKRANPKTNYDILRKGVFLACEKAEELIEANPENIRFKKFIKNAKTEEILPEMQDYLNTLKTLLPVREWSGKKFKLFNRTLVHEWEDKANSDHLEDKNDKFLFTLGEIMKCARNWSTHSREFDELTEAQMAFLFMVAMRAMFCFPDELQDYEQLLLEIYEDKPDELDIGLLKQHLIDSYISTQERYSNILKRIKIDGFKDPKGNYFIATIKNMHYNEFKYLQRLGDISEFKYLQGLIDIFWHGFSPVSLISDNSCDFKKDNNSVFLECKYEYRFNVTAENYGKNQPDEFLWHFSRALWTITNYTN</sequence>
<dbReference type="AlphaFoldDB" id="A0A251XAR0"/>
<name>A0A251XAR0_9GAMM</name>